<dbReference type="InterPro" id="IPR048508">
    <property type="entry name" value="LDL"/>
</dbReference>
<dbReference type="EMBL" id="MU150257">
    <property type="protein sequence ID" value="KAF9464024.1"/>
    <property type="molecule type" value="Genomic_DNA"/>
</dbReference>
<evidence type="ECO:0000313" key="3">
    <source>
        <dbReference type="Proteomes" id="UP000807353"/>
    </source>
</evidence>
<sequence length="114" mass="12381">MQFSIALLIPIFALATGASAAECYSQGGSHRCVDPTSLGSYREDYCNNNWQGNGGSKDYNAENGFTARFQRVGAFASQQQCWDSTEDIISQCLGHRDGGTWAGSMMTMNINFCA</sequence>
<feature type="chain" id="PRO_5040448510" evidence="1">
    <location>
        <begin position="21"/>
        <end position="114"/>
    </location>
</feature>
<dbReference type="Proteomes" id="UP000807353">
    <property type="component" value="Unassembled WGS sequence"/>
</dbReference>
<keyword evidence="1" id="KW-0732">Signal</keyword>
<keyword evidence="3" id="KW-1185">Reference proteome</keyword>
<accession>A0A9P5Y8A5</accession>
<evidence type="ECO:0000313" key="2">
    <source>
        <dbReference type="EMBL" id="KAF9464024.1"/>
    </source>
</evidence>
<dbReference type="AlphaFoldDB" id="A0A9P5Y8A5"/>
<organism evidence="2 3">
    <name type="scientific">Collybia nuda</name>
    <dbReference type="NCBI Taxonomy" id="64659"/>
    <lineage>
        <taxon>Eukaryota</taxon>
        <taxon>Fungi</taxon>
        <taxon>Dikarya</taxon>
        <taxon>Basidiomycota</taxon>
        <taxon>Agaricomycotina</taxon>
        <taxon>Agaricomycetes</taxon>
        <taxon>Agaricomycetidae</taxon>
        <taxon>Agaricales</taxon>
        <taxon>Tricholomatineae</taxon>
        <taxon>Clitocybaceae</taxon>
        <taxon>Collybia</taxon>
    </lineage>
</organism>
<gene>
    <name evidence="2" type="ORF">BDZ94DRAFT_1162799</name>
</gene>
<comment type="caution">
    <text evidence="2">The sequence shown here is derived from an EMBL/GenBank/DDBJ whole genome shotgun (WGS) entry which is preliminary data.</text>
</comment>
<name>A0A9P5Y8A5_9AGAR</name>
<feature type="signal peptide" evidence="1">
    <location>
        <begin position="1"/>
        <end position="20"/>
    </location>
</feature>
<reference evidence="2" key="1">
    <citation type="submission" date="2020-11" db="EMBL/GenBank/DDBJ databases">
        <authorList>
            <consortium name="DOE Joint Genome Institute"/>
            <person name="Ahrendt S."/>
            <person name="Riley R."/>
            <person name="Andreopoulos W."/>
            <person name="Labutti K."/>
            <person name="Pangilinan J."/>
            <person name="Ruiz-Duenas F.J."/>
            <person name="Barrasa J.M."/>
            <person name="Sanchez-Garcia M."/>
            <person name="Camarero S."/>
            <person name="Miyauchi S."/>
            <person name="Serrano A."/>
            <person name="Linde D."/>
            <person name="Babiker R."/>
            <person name="Drula E."/>
            <person name="Ayuso-Fernandez I."/>
            <person name="Pacheco R."/>
            <person name="Padilla G."/>
            <person name="Ferreira P."/>
            <person name="Barriuso J."/>
            <person name="Kellner H."/>
            <person name="Castanera R."/>
            <person name="Alfaro M."/>
            <person name="Ramirez L."/>
            <person name="Pisabarro A.G."/>
            <person name="Kuo A."/>
            <person name="Tritt A."/>
            <person name="Lipzen A."/>
            <person name="He G."/>
            <person name="Yan M."/>
            <person name="Ng V."/>
            <person name="Cullen D."/>
            <person name="Martin F."/>
            <person name="Rosso M.-N."/>
            <person name="Henrissat B."/>
            <person name="Hibbett D."/>
            <person name="Martinez A.T."/>
            <person name="Grigoriev I.V."/>
        </authorList>
    </citation>
    <scope>NUCLEOTIDE SEQUENCE</scope>
    <source>
        <strain evidence="2">CBS 247.69</strain>
    </source>
</reference>
<proteinExistence type="predicted"/>
<dbReference type="Pfam" id="PF21691">
    <property type="entry name" value="LDL"/>
    <property type="match status" value="1"/>
</dbReference>
<protein>
    <submittedName>
        <fullName evidence="2">Uncharacterized protein</fullName>
    </submittedName>
</protein>
<evidence type="ECO:0000256" key="1">
    <source>
        <dbReference type="SAM" id="SignalP"/>
    </source>
</evidence>
<dbReference type="OrthoDB" id="2730350at2759"/>